<protein>
    <submittedName>
        <fullName evidence="1">Uncharacterized protein</fullName>
    </submittedName>
</protein>
<proteinExistence type="predicted"/>
<evidence type="ECO:0000313" key="2">
    <source>
        <dbReference type="Proteomes" id="UP001164733"/>
    </source>
</evidence>
<name>A0AA47EMH8_9CLOT</name>
<evidence type="ECO:0000313" key="1">
    <source>
        <dbReference type="EMBL" id="WAG62591.1"/>
    </source>
</evidence>
<reference evidence="1" key="1">
    <citation type="submission" date="2021-11" db="EMBL/GenBank/DDBJ databases">
        <title>Clostridia strains as spoilage organisms.</title>
        <authorList>
            <person name="Wambui J."/>
            <person name="Stevens M.J.A."/>
            <person name="Stephan R."/>
        </authorList>
    </citation>
    <scope>NUCLEOTIDE SEQUENCE</scope>
    <source>
        <strain evidence="1">CF009</strain>
    </source>
</reference>
<sequence length="61" mass="6926">MDTVKVRFYLDGGMETICKHYNTAEINAIFLSGKVCIEKKTYKISFSSFNADENELGIDII</sequence>
<organism evidence="1 2">
    <name type="scientific">Clostridium estertheticum</name>
    <dbReference type="NCBI Taxonomy" id="238834"/>
    <lineage>
        <taxon>Bacteria</taxon>
        <taxon>Bacillati</taxon>
        <taxon>Bacillota</taxon>
        <taxon>Clostridia</taxon>
        <taxon>Eubacteriales</taxon>
        <taxon>Clostridiaceae</taxon>
        <taxon>Clostridium</taxon>
    </lineage>
</organism>
<dbReference type="EMBL" id="CP086239">
    <property type="protein sequence ID" value="WAG62591.1"/>
    <property type="molecule type" value="Genomic_DNA"/>
</dbReference>
<gene>
    <name evidence="1" type="ORF">LL038_10275</name>
</gene>
<accession>A0AA47EMH8</accession>
<dbReference type="AlphaFoldDB" id="A0AA47EMH8"/>
<dbReference type="RefSeq" id="WP_216127378.1">
    <property type="nucleotide sequence ID" value="NZ_CP086239.1"/>
</dbReference>
<dbReference type="Proteomes" id="UP001164733">
    <property type="component" value="Chromosome"/>
</dbReference>